<evidence type="ECO:0000313" key="8">
    <source>
        <dbReference type="Proteomes" id="UP001205740"/>
    </source>
</evidence>
<dbReference type="SUPFAM" id="SSF88723">
    <property type="entry name" value="PIN domain-like"/>
    <property type="match status" value="1"/>
</dbReference>
<keyword evidence="2" id="KW-0540">Nuclease</keyword>
<keyword evidence="8" id="KW-1185">Reference proteome</keyword>
<name>A0ABT1H2Q1_9NOCA</name>
<comment type="caution">
    <text evidence="7">The sequence shown here is derived from an EMBL/GenBank/DDBJ whole genome shotgun (WGS) entry which is preliminary data.</text>
</comment>
<dbReference type="Gene3D" id="3.40.50.1010">
    <property type="entry name" value="5'-nuclease"/>
    <property type="match status" value="1"/>
</dbReference>
<evidence type="ECO:0000256" key="3">
    <source>
        <dbReference type="ARBA" id="ARBA00022723"/>
    </source>
</evidence>
<reference evidence="7 8" key="1">
    <citation type="submission" date="2022-06" db="EMBL/GenBank/DDBJ databases">
        <title>Genomic Encyclopedia of Archaeal and Bacterial Type Strains, Phase II (KMG-II): from individual species to whole genera.</title>
        <authorList>
            <person name="Goeker M."/>
        </authorList>
    </citation>
    <scope>NUCLEOTIDE SEQUENCE [LARGE SCALE GENOMIC DNA]</scope>
    <source>
        <strain evidence="7 8">DSM 45037</strain>
    </source>
</reference>
<proteinExistence type="predicted"/>
<evidence type="ECO:0000256" key="5">
    <source>
        <dbReference type="ARBA" id="ARBA00022842"/>
    </source>
</evidence>
<protein>
    <submittedName>
        <fullName evidence="7">PIN domain nuclease, a component of toxin-antitoxin system (PIN domain)</fullName>
    </submittedName>
</protein>
<keyword evidence="1" id="KW-1277">Toxin-antitoxin system</keyword>
<keyword evidence="5" id="KW-0460">Magnesium</keyword>
<accession>A0ABT1H2Q1</accession>
<organism evidence="7 8">
    <name type="scientific">Williamsia serinedens</name>
    <dbReference type="NCBI Taxonomy" id="391736"/>
    <lineage>
        <taxon>Bacteria</taxon>
        <taxon>Bacillati</taxon>
        <taxon>Actinomycetota</taxon>
        <taxon>Actinomycetes</taxon>
        <taxon>Mycobacteriales</taxon>
        <taxon>Nocardiaceae</taxon>
        <taxon>Williamsia</taxon>
    </lineage>
</organism>
<evidence type="ECO:0000259" key="6">
    <source>
        <dbReference type="Pfam" id="PF01850"/>
    </source>
</evidence>
<keyword evidence="4" id="KW-0378">Hydrolase</keyword>
<evidence type="ECO:0000256" key="4">
    <source>
        <dbReference type="ARBA" id="ARBA00022801"/>
    </source>
</evidence>
<dbReference type="Pfam" id="PF01850">
    <property type="entry name" value="PIN"/>
    <property type="match status" value="1"/>
</dbReference>
<evidence type="ECO:0000256" key="1">
    <source>
        <dbReference type="ARBA" id="ARBA00022649"/>
    </source>
</evidence>
<gene>
    <name evidence="7" type="ORF">LX12_002715</name>
</gene>
<evidence type="ECO:0000256" key="2">
    <source>
        <dbReference type="ARBA" id="ARBA00022722"/>
    </source>
</evidence>
<dbReference type="EMBL" id="JAMTCG010000004">
    <property type="protein sequence ID" value="MCP2161520.1"/>
    <property type="molecule type" value="Genomic_DNA"/>
</dbReference>
<dbReference type="RefSeq" id="WP_253655072.1">
    <property type="nucleotide sequence ID" value="NZ_BAAAOE010000002.1"/>
</dbReference>
<sequence length="126" mass="12930">MRVLDASALLALLNDEPGADAVAAVVDGGILCAANLAEVLGKAVDVGADPRTLRSRLATAGVVVTDLTADDAEMAAALRTLPGGRSLSLGDRCCLAVALRQPGSHVFTADRVWSELDLPVTIVLVR</sequence>
<dbReference type="InterPro" id="IPR002716">
    <property type="entry name" value="PIN_dom"/>
</dbReference>
<feature type="domain" description="PIN" evidence="6">
    <location>
        <begin position="3"/>
        <end position="117"/>
    </location>
</feature>
<dbReference type="InterPro" id="IPR029060">
    <property type="entry name" value="PIN-like_dom_sf"/>
</dbReference>
<evidence type="ECO:0000313" key="7">
    <source>
        <dbReference type="EMBL" id="MCP2161520.1"/>
    </source>
</evidence>
<keyword evidence="3" id="KW-0479">Metal-binding</keyword>
<dbReference type="Proteomes" id="UP001205740">
    <property type="component" value="Unassembled WGS sequence"/>
</dbReference>